<accession>A0A4R6UQ11</accession>
<dbReference type="PANTHER" id="PTHR44809:SF1">
    <property type="entry name" value="PROTEIN O-MANNOSYL-TRANSFERASE TMTC1"/>
    <property type="match status" value="1"/>
</dbReference>
<dbReference type="AlphaFoldDB" id="A0A4R6UQ11"/>
<dbReference type="InterPro" id="IPR011990">
    <property type="entry name" value="TPR-like_helical_dom_sf"/>
</dbReference>
<dbReference type="RefSeq" id="WP_133589422.1">
    <property type="nucleotide sequence ID" value="NZ_CP037953.1"/>
</dbReference>
<sequence>MDRLPALLYRLLTITSLMLGGVVMANNLPPDCGELENHYGPYDYTNSDHFHNKLPVVEQFHFNKEQELSTFDPTSKRSVDFGYTLRAFPNHHRALMALARYVKFHPNREWKGLRPECYFLRAIAFRPNDAVAHMIYGFFLQQHNKTDAAEASFKNAVRISPDYAEAHYNLGLLYTDQKRWDEARTHAQKAYALNYPLPGLRKKLTEAGQWQAKGEAP</sequence>
<dbReference type="SMART" id="SM00028">
    <property type="entry name" value="TPR"/>
    <property type="match status" value="2"/>
</dbReference>
<dbReference type="OrthoDB" id="5718398at2"/>
<keyword evidence="1" id="KW-0802">TPR repeat</keyword>
<organism evidence="2 3">
    <name type="scientific">Permianibacter aggregans</name>
    <dbReference type="NCBI Taxonomy" id="1510150"/>
    <lineage>
        <taxon>Bacteria</taxon>
        <taxon>Pseudomonadati</taxon>
        <taxon>Pseudomonadota</taxon>
        <taxon>Gammaproteobacteria</taxon>
        <taxon>Pseudomonadales</taxon>
        <taxon>Pseudomonadaceae</taxon>
        <taxon>Permianibacter</taxon>
    </lineage>
</organism>
<keyword evidence="3" id="KW-1185">Reference proteome</keyword>
<dbReference type="PANTHER" id="PTHR44809">
    <property type="match status" value="1"/>
</dbReference>
<gene>
    <name evidence="2" type="ORF">EV696_10575</name>
</gene>
<comment type="caution">
    <text evidence="2">The sequence shown here is derived from an EMBL/GenBank/DDBJ whole genome shotgun (WGS) entry which is preliminary data.</text>
</comment>
<feature type="repeat" description="TPR" evidence="1">
    <location>
        <begin position="164"/>
        <end position="197"/>
    </location>
</feature>
<dbReference type="InterPro" id="IPR019734">
    <property type="entry name" value="TPR_rpt"/>
</dbReference>
<reference evidence="2 3" key="1">
    <citation type="submission" date="2019-03" db="EMBL/GenBank/DDBJ databases">
        <title>Genomic Encyclopedia of Type Strains, Phase IV (KMG-IV): sequencing the most valuable type-strain genomes for metagenomic binning, comparative biology and taxonomic classification.</title>
        <authorList>
            <person name="Goeker M."/>
        </authorList>
    </citation>
    <scope>NUCLEOTIDE SEQUENCE [LARGE SCALE GENOMIC DNA]</scope>
    <source>
        <strain evidence="2 3">DSM 103792</strain>
    </source>
</reference>
<dbReference type="PROSITE" id="PS50005">
    <property type="entry name" value="TPR"/>
    <property type="match status" value="1"/>
</dbReference>
<dbReference type="InterPro" id="IPR052943">
    <property type="entry name" value="TMTC_O-mannosyl-trnsfr"/>
</dbReference>
<evidence type="ECO:0000313" key="2">
    <source>
        <dbReference type="EMBL" id="TDQ49101.1"/>
    </source>
</evidence>
<evidence type="ECO:0000256" key="1">
    <source>
        <dbReference type="PROSITE-ProRule" id="PRU00339"/>
    </source>
</evidence>
<dbReference type="SUPFAM" id="SSF48452">
    <property type="entry name" value="TPR-like"/>
    <property type="match status" value="1"/>
</dbReference>
<dbReference type="EMBL" id="SNYM01000005">
    <property type="protein sequence ID" value="TDQ49101.1"/>
    <property type="molecule type" value="Genomic_DNA"/>
</dbReference>
<proteinExistence type="predicted"/>
<evidence type="ECO:0000313" key="3">
    <source>
        <dbReference type="Proteomes" id="UP000295375"/>
    </source>
</evidence>
<dbReference type="Proteomes" id="UP000295375">
    <property type="component" value="Unassembled WGS sequence"/>
</dbReference>
<name>A0A4R6UQ11_9GAMM</name>
<dbReference type="Gene3D" id="1.25.40.10">
    <property type="entry name" value="Tetratricopeptide repeat domain"/>
    <property type="match status" value="1"/>
</dbReference>
<protein>
    <submittedName>
        <fullName evidence="2">Tetratricopeptide repeat protein</fullName>
    </submittedName>
</protein>
<dbReference type="Pfam" id="PF13432">
    <property type="entry name" value="TPR_16"/>
    <property type="match status" value="1"/>
</dbReference>